<dbReference type="PATRIC" id="fig|1177755.3.peg.2562"/>
<gene>
    <name evidence="3" type="ORF">A7A08_02540</name>
</gene>
<sequence length="334" mass="36777">MPIHIERDVTLQSGESMDAVRLSYEIYGELNTARDNLIVFPTYFTGRQSCNEPFFGSGRAIDPAKHCILVPSLIGNSNSSSPSNTSGTRGGARFPRVTIHDNVKLQRALIDAVCPVERIALVVGWSMGGVQTFEWAAQFPDFVSRALPFCATARCSPHNHVFLEGVKAALTADGSWADGDYTDPPERGLRAFGRAYAGWAYSGPFFDRGMYRELGFETCEALLQDWERDHLTWDANDLLCKIWTWQHADISANDRYAGDLKAALGAVQARTIVMPSSTDMYFAAGQTEREAATIPEAEFRPFESDWGHCAATPSAPAPGFMAFLDRAISDLLSE</sequence>
<proteinExistence type="predicted"/>
<name>A0A1E2RX84_9HYPH</name>
<feature type="active site" evidence="1">
    <location>
        <position position="279"/>
    </location>
</feature>
<dbReference type="InterPro" id="IPR029058">
    <property type="entry name" value="AB_hydrolase_fold"/>
</dbReference>
<dbReference type="EMBL" id="MASI01000006">
    <property type="protein sequence ID" value="ODA66772.1"/>
    <property type="molecule type" value="Genomic_DNA"/>
</dbReference>
<organism evidence="3 4">
    <name type="scientific">Methyloligella halotolerans</name>
    <dbReference type="NCBI Taxonomy" id="1177755"/>
    <lineage>
        <taxon>Bacteria</taxon>
        <taxon>Pseudomonadati</taxon>
        <taxon>Pseudomonadota</taxon>
        <taxon>Alphaproteobacteria</taxon>
        <taxon>Hyphomicrobiales</taxon>
        <taxon>Hyphomicrobiaceae</taxon>
        <taxon>Methyloligella</taxon>
    </lineage>
</organism>
<dbReference type="PANTHER" id="PTHR32268:SF15">
    <property type="entry name" value="HOMOSERINE ACETYLTRANSFERASE FAMILY PROTEIN (AFU_ORTHOLOGUE AFUA_1G15350)"/>
    <property type="match status" value="1"/>
</dbReference>
<dbReference type="NCBIfam" id="NF005757">
    <property type="entry name" value="PRK07581.1"/>
    <property type="match status" value="1"/>
</dbReference>
<reference evidence="3 4" key="1">
    <citation type="submission" date="2016-07" db="EMBL/GenBank/DDBJ databases">
        <title>Draft genome sequence of Methyloligella halotolerans C2T (VKM B-2706T=CCUG 61687T=DSM 25045T), a halotolerant polyhydroxybutyrate accumulating methylotroph.</title>
        <authorList>
            <person name="Vasilenko O.V."/>
            <person name="Doronina N.V."/>
            <person name="Poroshina M.N."/>
            <person name="Tarlachkov S.V."/>
            <person name="Trotsenko Y.A."/>
        </authorList>
    </citation>
    <scope>NUCLEOTIDE SEQUENCE [LARGE SCALE GENOMIC DNA]</scope>
    <source>
        <strain evidence="3 4">VKM B-2706</strain>
    </source>
</reference>
<feature type="domain" description="AB hydrolase-1" evidence="2">
    <location>
        <begin position="54"/>
        <end position="203"/>
    </location>
</feature>
<dbReference type="SUPFAM" id="SSF53474">
    <property type="entry name" value="alpha/beta-Hydrolases"/>
    <property type="match status" value="1"/>
</dbReference>
<dbReference type="Pfam" id="PF00561">
    <property type="entry name" value="Abhydrolase_1"/>
    <property type="match status" value="1"/>
</dbReference>
<dbReference type="STRING" id="1177755.A7A08_02540"/>
<dbReference type="EC" id="2.3.1.31" evidence="3"/>
<feature type="active site" evidence="1">
    <location>
        <position position="308"/>
    </location>
</feature>
<evidence type="ECO:0000259" key="2">
    <source>
        <dbReference type="Pfam" id="PF00561"/>
    </source>
</evidence>
<dbReference type="Proteomes" id="UP000095087">
    <property type="component" value="Unassembled WGS sequence"/>
</dbReference>
<evidence type="ECO:0000313" key="4">
    <source>
        <dbReference type="Proteomes" id="UP000095087"/>
    </source>
</evidence>
<keyword evidence="3" id="KW-0012">Acyltransferase</keyword>
<dbReference type="PANTHER" id="PTHR32268">
    <property type="entry name" value="HOMOSERINE O-ACETYLTRANSFERASE"/>
    <property type="match status" value="1"/>
</dbReference>
<keyword evidence="4" id="KW-1185">Reference proteome</keyword>
<dbReference type="Gene3D" id="3.40.50.1820">
    <property type="entry name" value="alpha/beta hydrolase"/>
    <property type="match status" value="1"/>
</dbReference>
<dbReference type="InterPro" id="IPR000073">
    <property type="entry name" value="AB_hydrolase_1"/>
</dbReference>
<dbReference type="PIRSF" id="PIRSF000443">
    <property type="entry name" value="Homoser_Ac_trans"/>
    <property type="match status" value="1"/>
</dbReference>
<accession>A0A1E2RX84</accession>
<comment type="caution">
    <text evidence="3">The sequence shown here is derived from an EMBL/GenBank/DDBJ whole genome shotgun (WGS) entry which is preliminary data.</text>
</comment>
<dbReference type="AlphaFoldDB" id="A0A1E2RX84"/>
<feature type="active site" description="Nucleophile" evidence="1">
    <location>
        <position position="126"/>
    </location>
</feature>
<dbReference type="InterPro" id="IPR008220">
    <property type="entry name" value="HAT_MetX-like"/>
</dbReference>
<dbReference type="RefSeq" id="WP_069095706.1">
    <property type="nucleotide sequence ID" value="NZ_MASI01000006.1"/>
</dbReference>
<dbReference type="OrthoDB" id="9800754at2"/>
<evidence type="ECO:0000256" key="1">
    <source>
        <dbReference type="PIRSR" id="PIRSR000443-1"/>
    </source>
</evidence>
<protein>
    <submittedName>
        <fullName evidence="3">Homoserine O-acetyltransferase</fullName>
        <ecNumber evidence="3">2.3.1.31</ecNumber>
    </submittedName>
</protein>
<evidence type="ECO:0000313" key="3">
    <source>
        <dbReference type="EMBL" id="ODA66772.1"/>
    </source>
</evidence>
<keyword evidence="3" id="KW-0808">Transferase</keyword>
<dbReference type="GO" id="GO:0004414">
    <property type="term" value="F:homoserine O-acetyltransferase activity"/>
    <property type="evidence" value="ECO:0007669"/>
    <property type="project" value="UniProtKB-EC"/>
</dbReference>